<feature type="domain" description="Helicase C-terminal" evidence="3">
    <location>
        <begin position="162"/>
        <end position="281"/>
    </location>
</feature>
<dbReference type="GO" id="GO:0006281">
    <property type="term" value="P:DNA repair"/>
    <property type="evidence" value="ECO:0007669"/>
    <property type="project" value="TreeGrafter"/>
</dbReference>
<protein>
    <recommendedName>
        <fullName evidence="3">Helicase C-terminal domain-containing protein</fullName>
    </recommendedName>
</protein>
<sequence>MVRRLKEDVLMQLPPKRRQVIRLSIDKADCRHAVARAAELSELVAERKSRGRKSKSKDVAVLEGACWCGFSLKGQCDCEPLEDDGDKQEKDSGHAGSGKATEPQNIVRSANNDKDGNNEDLLRKGCASLNYQEIGIAKLRGVKDWMMSNIIPSIDKPSHTRDGASEEEEVDGEISGEPHLSPKMVIFAHHLEVLDEIQKFIQGSGLDYVRIDGSTNSIDRLKALHMFRDQVQVRVAIVGVTAGGVGLDFSSAQVVVFAELPKTASDMLQIVTRTVPFPPIN</sequence>
<dbReference type="GO" id="GO:0043596">
    <property type="term" value="C:nuclear replication fork"/>
    <property type="evidence" value="ECO:0007669"/>
    <property type="project" value="TreeGrafter"/>
</dbReference>
<feature type="region of interest" description="Disordered" evidence="2">
    <location>
        <begin position="152"/>
        <end position="176"/>
    </location>
</feature>
<dbReference type="CDD" id="cd18793">
    <property type="entry name" value="SF2_C_SNF"/>
    <property type="match status" value="1"/>
</dbReference>
<evidence type="ECO:0000256" key="1">
    <source>
        <dbReference type="ARBA" id="ARBA00022801"/>
    </source>
</evidence>
<keyword evidence="5" id="KW-1185">Reference proteome</keyword>
<dbReference type="InterPro" id="IPR027417">
    <property type="entry name" value="P-loop_NTPase"/>
</dbReference>
<reference evidence="4 5" key="1">
    <citation type="journal article" date="2018" name="Cell">
        <title>The Chara Genome: Secondary Complexity and Implications for Plant Terrestrialization.</title>
        <authorList>
            <person name="Nishiyama T."/>
            <person name="Sakayama H."/>
            <person name="Vries J.D."/>
            <person name="Buschmann H."/>
            <person name="Saint-Marcoux D."/>
            <person name="Ullrich K.K."/>
            <person name="Haas F.B."/>
            <person name="Vanderstraeten L."/>
            <person name="Becker D."/>
            <person name="Lang D."/>
            <person name="Vosolsobe S."/>
            <person name="Rombauts S."/>
            <person name="Wilhelmsson P.K.I."/>
            <person name="Janitza P."/>
            <person name="Kern R."/>
            <person name="Heyl A."/>
            <person name="Rumpler F."/>
            <person name="Villalobos L.I.A.C."/>
            <person name="Clay J.M."/>
            <person name="Skokan R."/>
            <person name="Toyoda A."/>
            <person name="Suzuki Y."/>
            <person name="Kagoshima H."/>
            <person name="Schijlen E."/>
            <person name="Tajeshwar N."/>
            <person name="Catarino B."/>
            <person name="Hetherington A.J."/>
            <person name="Saltykova A."/>
            <person name="Bonnot C."/>
            <person name="Breuninger H."/>
            <person name="Symeonidi A."/>
            <person name="Radhakrishnan G.V."/>
            <person name="Van Nieuwerburgh F."/>
            <person name="Deforce D."/>
            <person name="Chang C."/>
            <person name="Karol K.G."/>
            <person name="Hedrich R."/>
            <person name="Ulvskov P."/>
            <person name="Glockner G."/>
            <person name="Delwiche C.F."/>
            <person name="Petrasek J."/>
            <person name="Van de Peer Y."/>
            <person name="Friml J."/>
            <person name="Beilby M."/>
            <person name="Dolan L."/>
            <person name="Kohara Y."/>
            <person name="Sugano S."/>
            <person name="Fujiyama A."/>
            <person name="Delaux P.-M."/>
            <person name="Quint M."/>
            <person name="TheiBen G."/>
            <person name="Hagemann M."/>
            <person name="Harholt J."/>
            <person name="Dunand C."/>
            <person name="Zachgo S."/>
            <person name="Langdale J."/>
            <person name="Maumus F."/>
            <person name="Straeten D.V.D."/>
            <person name="Gould S.B."/>
            <person name="Rensing S.A."/>
        </authorList>
    </citation>
    <scope>NUCLEOTIDE SEQUENCE [LARGE SCALE GENOMIC DNA]</scope>
    <source>
        <strain evidence="4 5">S276</strain>
    </source>
</reference>
<dbReference type="AlphaFoldDB" id="A0A388M5J3"/>
<evidence type="ECO:0000256" key="2">
    <source>
        <dbReference type="SAM" id="MobiDB-lite"/>
    </source>
</evidence>
<dbReference type="EMBL" id="BFEA01000766">
    <property type="protein sequence ID" value="GBG89854.1"/>
    <property type="molecule type" value="Genomic_DNA"/>
</dbReference>
<feature type="compositionally biased region" description="Acidic residues" evidence="2">
    <location>
        <begin position="165"/>
        <end position="174"/>
    </location>
</feature>
<dbReference type="PROSITE" id="PS51194">
    <property type="entry name" value="HELICASE_CTER"/>
    <property type="match status" value="1"/>
</dbReference>
<dbReference type="SUPFAM" id="SSF52540">
    <property type="entry name" value="P-loop containing nucleoside triphosphate hydrolases"/>
    <property type="match status" value="1"/>
</dbReference>
<dbReference type="GO" id="GO:0004520">
    <property type="term" value="F:DNA endonuclease activity"/>
    <property type="evidence" value="ECO:0007669"/>
    <property type="project" value="TreeGrafter"/>
</dbReference>
<dbReference type="PANTHER" id="PTHR45766">
    <property type="entry name" value="DNA ANNEALING HELICASE AND ENDONUCLEASE ZRANB3 FAMILY MEMBER"/>
    <property type="match status" value="1"/>
</dbReference>
<dbReference type="GO" id="GO:0031297">
    <property type="term" value="P:replication fork processing"/>
    <property type="evidence" value="ECO:0007669"/>
    <property type="project" value="TreeGrafter"/>
</dbReference>
<accession>A0A388M5J3</accession>
<dbReference type="STRING" id="69332.A0A388M5J3"/>
<dbReference type="Gene3D" id="3.40.50.300">
    <property type="entry name" value="P-loop containing nucleotide triphosphate hydrolases"/>
    <property type="match status" value="1"/>
</dbReference>
<feature type="region of interest" description="Disordered" evidence="2">
    <location>
        <begin position="81"/>
        <end position="119"/>
    </location>
</feature>
<dbReference type="OrthoDB" id="2020905at2759"/>
<dbReference type="PANTHER" id="PTHR45766:SF5">
    <property type="entry name" value="SNF2 DOMAIN-CONTAINING PROTEIN _ HELICASE DOMAIN-CONTAINING PROTEIN _ HNH ENDONUCLEASE DOMAIN-CONTAINING PROTEIN"/>
    <property type="match status" value="1"/>
</dbReference>
<evidence type="ECO:0000259" key="3">
    <source>
        <dbReference type="PROSITE" id="PS51194"/>
    </source>
</evidence>
<organism evidence="4 5">
    <name type="scientific">Chara braunii</name>
    <name type="common">Braun's stonewort</name>
    <dbReference type="NCBI Taxonomy" id="69332"/>
    <lineage>
        <taxon>Eukaryota</taxon>
        <taxon>Viridiplantae</taxon>
        <taxon>Streptophyta</taxon>
        <taxon>Charophyceae</taxon>
        <taxon>Charales</taxon>
        <taxon>Characeae</taxon>
        <taxon>Chara</taxon>
    </lineage>
</organism>
<dbReference type="Pfam" id="PF00271">
    <property type="entry name" value="Helicase_C"/>
    <property type="match status" value="1"/>
</dbReference>
<dbReference type="InterPro" id="IPR049730">
    <property type="entry name" value="SNF2/RAD54-like_C"/>
</dbReference>
<keyword evidence="1" id="KW-0378">Hydrolase</keyword>
<dbReference type="Gramene" id="GBG89854">
    <property type="protein sequence ID" value="GBG89854"/>
    <property type="gene ID" value="CBR_g49704"/>
</dbReference>
<evidence type="ECO:0000313" key="4">
    <source>
        <dbReference type="EMBL" id="GBG89854.1"/>
    </source>
</evidence>
<proteinExistence type="predicted"/>
<dbReference type="GO" id="GO:0016787">
    <property type="term" value="F:hydrolase activity"/>
    <property type="evidence" value="ECO:0007669"/>
    <property type="project" value="UniProtKB-KW"/>
</dbReference>
<dbReference type="SMART" id="SM00490">
    <property type="entry name" value="HELICc"/>
    <property type="match status" value="1"/>
</dbReference>
<dbReference type="Proteomes" id="UP000265515">
    <property type="component" value="Unassembled WGS sequence"/>
</dbReference>
<dbReference type="InterPro" id="IPR001650">
    <property type="entry name" value="Helicase_C-like"/>
</dbReference>
<gene>
    <name evidence="4" type="ORF">CBR_g49704</name>
</gene>
<evidence type="ECO:0000313" key="5">
    <source>
        <dbReference type="Proteomes" id="UP000265515"/>
    </source>
</evidence>
<comment type="caution">
    <text evidence="4">The sequence shown here is derived from an EMBL/GenBank/DDBJ whole genome shotgun (WGS) entry which is preliminary data.</text>
</comment>
<name>A0A388M5J3_CHABU</name>